<dbReference type="PROSITE" id="PS51719">
    <property type="entry name" value="G_SEPTIN"/>
    <property type="match status" value="1"/>
</dbReference>
<dbReference type="SMART" id="SM00326">
    <property type="entry name" value="SH3"/>
    <property type="match status" value="1"/>
</dbReference>
<evidence type="ECO:0000256" key="3">
    <source>
        <dbReference type="RuleBase" id="RU004560"/>
    </source>
</evidence>
<dbReference type="PANTHER" id="PTHR18884">
    <property type="entry name" value="SEPTIN"/>
    <property type="match status" value="1"/>
</dbReference>
<reference evidence="7" key="1">
    <citation type="submission" date="2020-05" db="EMBL/GenBank/DDBJ databases">
        <title>Phylogenomic resolution of chytrid fungi.</title>
        <authorList>
            <person name="Stajich J.E."/>
            <person name="Amses K."/>
            <person name="Simmons R."/>
            <person name="Seto K."/>
            <person name="Myers J."/>
            <person name="Bonds A."/>
            <person name="Quandt C.A."/>
            <person name="Barry K."/>
            <person name="Liu P."/>
            <person name="Grigoriev I."/>
            <person name="Longcore J.E."/>
            <person name="James T.Y."/>
        </authorList>
    </citation>
    <scope>NUCLEOTIDE SEQUENCE</scope>
    <source>
        <strain evidence="7">JEL0379</strain>
    </source>
</reference>
<name>A0AAD5XLW9_9FUNG</name>
<dbReference type="SUPFAM" id="SSF52540">
    <property type="entry name" value="P-loop containing nucleoside triphosphate hydrolases"/>
    <property type="match status" value="1"/>
</dbReference>
<gene>
    <name evidence="7" type="ORF">HDU87_005266</name>
</gene>
<dbReference type="AlphaFoldDB" id="A0AAD5XLW9"/>
<dbReference type="EMBL" id="JADGJQ010000041">
    <property type="protein sequence ID" value="KAJ3176397.1"/>
    <property type="molecule type" value="Genomic_DNA"/>
</dbReference>
<evidence type="ECO:0000313" key="8">
    <source>
        <dbReference type="Proteomes" id="UP001212152"/>
    </source>
</evidence>
<organism evidence="7 8">
    <name type="scientific">Geranomyces variabilis</name>
    <dbReference type="NCBI Taxonomy" id="109894"/>
    <lineage>
        <taxon>Eukaryota</taxon>
        <taxon>Fungi</taxon>
        <taxon>Fungi incertae sedis</taxon>
        <taxon>Chytridiomycota</taxon>
        <taxon>Chytridiomycota incertae sedis</taxon>
        <taxon>Chytridiomycetes</taxon>
        <taxon>Spizellomycetales</taxon>
        <taxon>Powellomycetaceae</taxon>
        <taxon>Geranomyces</taxon>
    </lineage>
</organism>
<dbReference type="Gene3D" id="3.40.50.300">
    <property type="entry name" value="P-loop containing nucleotide triphosphate hydrolases"/>
    <property type="match status" value="1"/>
</dbReference>
<feature type="domain" description="Septin-type G" evidence="6">
    <location>
        <begin position="217"/>
        <end position="486"/>
    </location>
</feature>
<feature type="compositionally biased region" description="Basic and acidic residues" evidence="4">
    <location>
        <begin position="76"/>
        <end position="85"/>
    </location>
</feature>
<dbReference type="Gene3D" id="2.30.30.40">
    <property type="entry name" value="SH3 Domains"/>
    <property type="match status" value="1"/>
</dbReference>
<keyword evidence="3" id="KW-0547">Nucleotide-binding</keyword>
<feature type="compositionally biased region" description="Low complexity" evidence="4">
    <location>
        <begin position="169"/>
        <end position="185"/>
    </location>
</feature>
<protein>
    <recommendedName>
        <fullName evidence="9">SH3 domain-containing protein</fullName>
    </recommendedName>
</protein>
<evidence type="ECO:0000256" key="1">
    <source>
        <dbReference type="ARBA" id="ARBA00022443"/>
    </source>
</evidence>
<evidence type="ECO:0000256" key="2">
    <source>
        <dbReference type="PROSITE-ProRule" id="PRU00192"/>
    </source>
</evidence>
<evidence type="ECO:0000256" key="4">
    <source>
        <dbReference type="SAM" id="MobiDB-lite"/>
    </source>
</evidence>
<dbReference type="Pfam" id="PF00018">
    <property type="entry name" value="SH3_1"/>
    <property type="match status" value="1"/>
</dbReference>
<feature type="region of interest" description="Disordered" evidence="4">
    <location>
        <begin position="69"/>
        <end position="155"/>
    </location>
</feature>
<evidence type="ECO:0008006" key="9">
    <source>
        <dbReference type="Google" id="ProtNLM"/>
    </source>
</evidence>
<evidence type="ECO:0000259" key="5">
    <source>
        <dbReference type="PROSITE" id="PS50002"/>
    </source>
</evidence>
<dbReference type="SUPFAM" id="SSF81995">
    <property type="entry name" value="beta-sandwich domain of Sec23/24"/>
    <property type="match status" value="1"/>
</dbReference>
<evidence type="ECO:0000259" key="6">
    <source>
        <dbReference type="PROSITE" id="PS51719"/>
    </source>
</evidence>
<dbReference type="PROSITE" id="PS50002">
    <property type="entry name" value="SH3"/>
    <property type="match status" value="1"/>
</dbReference>
<dbReference type="InterPro" id="IPR027417">
    <property type="entry name" value="P-loop_NTPase"/>
</dbReference>
<feature type="compositionally biased region" description="Polar residues" evidence="4">
    <location>
        <begin position="89"/>
        <end position="102"/>
    </location>
</feature>
<dbReference type="InterPro" id="IPR001452">
    <property type="entry name" value="SH3_domain"/>
</dbReference>
<dbReference type="InterPro" id="IPR036028">
    <property type="entry name" value="SH3-like_dom_sf"/>
</dbReference>
<feature type="compositionally biased region" description="Low complexity" evidence="4">
    <location>
        <begin position="113"/>
        <end position="153"/>
    </location>
</feature>
<comment type="caution">
    <text evidence="7">The sequence shown here is derived from an EMBL/GenBank/DDBJ whole genome shotgun (WGS) entry which is preliminary data.</text>
</comment>
<feature type="domain" description="SH3" evidence="5">
    <location>
        <begin position="7"/>
        <end position="68"/>
    </location>
</feature>
<feature type="region of interest" description="Disordered" evidence="4">
    <location>
        <begin position="168"/>
        <end position="192"/>
    </location>
</feature>
<keyword evidence="3" id="KW-0342">GTP-binding</keyword>
<evidence type="ECO:0000313" key="7">
    <source>
        <dbReference type="EMBL" id="KAJ3176397.1"/>
    </source>
</evidence>
<dbReference type="Pfam" id="PF00735">
    <property type="entry name" value="Septin"/>
    <property type="match status" value="1"/>
</dbReference>
<keyword evidence="8" id="KW-1185">Reference proteome</keyword>
<dbReference type="Proteomes" id="UP001212152">
    <property type="component" value="Unassembled WGS sequence"/>
</dbReference>
<dbReference type="GO" id="GO:0005525">
    <property type="term" value="F:GTP binding"/>
    <property type="evidence" value="ECO:0007669"/>
    <property type="project" value="UniProtKB-KW"/>
</dbReference>
<accession>A0AAD5XLW9</accession>
<sequence length="486" mass="52398">MEDSKIVIGQKYKASAGYVPSHGDEISLVAGQTIAILFVYDDGWVLGKNESSGETGLLPGNFLAPIGAPESTAQRTVEKIADKRKSSMMPLSTATGTKSTPGAASAKIDGSGAQQQQQQAPKQQQSPQQQQPQQQQQKQPQQQQQPQPAKKQQIAGPHTVATFSVADFPSGASAGAPRSSHPGAPKFEHNGSEQLDAPRKLAELAVRNSAGPKVPSNIGSLRILVAGDSGIGKSALIRSFVRASEVVESTQPKVVETFSALPILQTAASTIPAHHLRLGEDKLNLSLLEPPGFGSHTDAMRVIRPTVDFHTRQFQDTDRVFHRDASIPAATLLRFLSSGTGAHTHVDVCLYAILHRIKAVDLEYMRLLSPGCVLVPVIVKSDTMTAREAFTLKATVLEELWRAGIDIYGFGLSPAELMQLARQGTPGAVPFAVSDAAALDRDRPALLEDVLDEFEALKDHVFYRANELRQQTAEKFVLWRSAHVNP</sequence>
<comment type="similarity">
    <text evidence="3">Belongs to the TRAFAC class TrmE-Era-EngA-EngB-Septin-like GTPase superfamily. Septin GTPase family.</text>
</comment>
<keyword evidence="1 2" id="KW-0728">SH3 domain</keyword>
<dbReference type="InterPro" id="IPR030379">
    <property type="entry name" value="G_SEPTIN_dom"/>
</dbReference>
<proteinExistence type="inferred from homology"/>
<dbReference type="SUPFAM" id="SSF50044">
    <property type="entry name" value="SH3-domain"/>
    <property type="match status" value="1"/>
</dbReference>